<dbReference type="Pfam" id="PF13561">
    <property type="entry name" value="adh_short_C2"/>
    <property type="match status" value="1"/>
</dbReference>
<sequence>MKLQNKVAIVTGSTSGIGKYASFALAKAGARVTVTGRRSEKGEQVVQEIKANGGQAIFVQADMMHEESYEYLVNETLQAFGQIDILVNNAGNIIEKSFLELTVDDFQQFITLDGYAYFRMMQEVIPHMKNGGSIINVTSLAAINTIPTHSLYSFVKAGVTQMSKGVAQEFAGQNIRVNCLLPGAVDTEMVAGNPNSDFIRSLIPMQRFSTPEEQANIIVFLASDDSSYMTGSSIVADGGVRGI</sequence>
<name>A0ABX3ZI10_9BACL</name>
<evidence type="ECO:0000313" key="2">
    <source>
        <dbReference type="EMBL" id="OUZ39217.1"/>
    </source>
</evidence>
<dbReference type="CDD" id="cd05233">
    <property type="entry name" value="SDR_c"/>
    <property type="match status" value="1"/>
</dbReference>
<gene>
    <name evidence="2" type="ORF">CBM15_08135</name>
</gene>
<dbReference type="EMBL" id="NHNT01000004">
    <property type="protein sequence ID" value="OUZ39217.1"/>
    <property type="molecule type" value="Genomic_DNA"/>
</dbReference>
<keyword evidence="3" id="KW-1185">Reference proteome</keyword>
<reference evidence="2 3" key="1">
    <citation type="journal article" date="2017" name="Int. J. Syst. Evol. Microbiol.">
        <title>Solibacillus kalamii sp. nov., isolated from a high-efficiency particulate arrestance filter system used in the International Space Station.</title>
        <authorList>
            <person name="Checinska Sielaff A."/>
            <person name="Kumar R.M."/>
            <person name="Pal D."/>
            <person name="Mayilraj S."/>
            <person name="Venkateswaran K."/>
        </authorList>
    </citation>
    <scope>NUCLEOTIDE SEQUENCE [LARGE SCALE GENOMIC DNA]</scope>
    <source>
        <strain evidence="2 3">ISSFR-015</strain>
    </source>
</reference>
<dbReference type="InterPro" id="IPR050259">
    <property type="entry name" value="SDR"/>
</dbReference>
<dbReference type="NCBIfam" id="NF005559">
    <property type="entry name" value="PRK07231.1"/>
    <property type="match status" value="1"/>
</dbReference>
<protein>
    <recommendedName>
        <fullName evidence="4">3-oxoacyl-ACP reductase</fullName>
    </recommendedName>
</protein>
<dbReference type="PRINTS" id="PR00080">
    <property type="entry name" value="SDRFAMILY"/>
</dbReference>
<evidence type="ECO:0000313" key="3">
    <source>
        <dbReference type="Proteomes" id="UP000196594"/>
    </source>
</evidence>
<comment type="caution">
    <text evidence="2">The sequence shown here is derived from an EMBL/GenBank/DDBJ whole genome shotgun (WGS) entry which is preliminary data.</text>
</comment>
<dbReference type="PANTHER" id="PTHR42879">
    <property type="entry name" value="3-OXOACYL-(ACYL-CARRIER-PROTEIN) REDUCTASE"/>
    <property type="match status" value="1"/>
</dbReference>
<evidence type="ECO:0008006" key="4">
    <source>
        <dbReference type="Google" id="ProtNLM"/>
    </source>
</evidence>
<dbReference type="InterPro" id="IPR002347">
    <property type="entry name" value="SDR_fam"/>
</dbReference>
<comment type="similarity">
    <text evidence="1">Belongs to the short-chain dehydrogenases/reductases (SDR) family.</text>
</comment>
<accession>A0ABX3ZI10</accession>
<dbReference type="RefSeq" id="WP_087617044.1">
    <property type="nucleotide sequence ID" value="NZ_JAFBEY010000003.1"/>
</dbReference>
<dbReference type="Proteomes" id="UP000196594">
    <property type="component" value="Unassembled WGS sequence"/>
</dbReference>
<dbReference type="PRINTS" id="PR00081">
    <property type="entry name" value="GDHRDH"/>
</dbReference>
<organism evidence="2 3">
    <name type="scientific">Solibacillus kalamii</name>
    <dbReference type="NCBI Taxonomy" id="1748298"/>
    <lineage>
        <taxon>Bacteria</taxon>
        <taxon>Bacillati</taxon>
        <taxon>Bacillota</taxon>
        <taxon>Bacilli</taxon>
        <taxon>Bacillales</taxon>
        <taxon>Caryophanaceae</taxon>
        <taxon>Solibacillus</taxon>
    </lineage>
</organism>
<proteinExistence type="inferred from homology"/>
<dbReference type="Gene3D" id="3.40.50.720">
    <property type="entry name" value="NAD(P)-binding Rossmann-like Domain"/>
    <property type="match status" value="1"/>
</dbReference>
<dbReference type="SUPFAM" id="SSF51735">
    <property type="entry name" value="NAD(P)-binding Rossmann-fold domains"/>
    <property type="match status" value="1"/>
</dbReference>
<dbReference type="InterPro" id="IPR036291">
    <property type="entry name" value="NAD(P)-bd_dom_sf"/>
</dbReference>
<evidence type="ECO:0000256" key="1">
    <source>
        <dbReference type="ARBA" id="ARBA00006484"/>
    </source>
</evidence>